<dbReference type="EMBL" id="FOLE01000014">
    <property type="protein sequence ID" value="SFC95165.1"/>
    <property type="molecule type" value="Genomic_DNA"/>
</dbReference>
<sequence length="193" mass="22164">MDYGVGLHLYELYGQNATLKRMFAKGKNTYNAQKLRAELERIVEAFQPLAEAATAIPRREIRSVERIENAPEEIAALEKKWRSLYAEMAFLHSKLDSCQRDDERGTMALRILSLDKEINEIIDQLSYYKQHGKLPDPMPDEGKVLESLDRAVLEKMRKNLIANISHAKAGRRSADNLAAMIERKELITHILEK</sequence>
<keyword evidence="2" id="KW-1185">Reference proteome</keyword>
<dbReference type="AlphaFoldDB" id="A0A1I1NCG6"/>
<dbReference type="STRING" id="927664.SAMN05421780_1147"/>
<dbReference type="Proteomes" id="UP000199514">
    <property type="component" value="Unassembled WGS sequence"/>
</dbReference>
<protein>
    <submittedName>
        <fullName evidence="1">Uncharacterized protein</fullName>
    </submittedName>
</protein>
<accession>A0A1I1NCG6</accession>
<proteinExistence type="predicted"/>
<evidence type="ECO:0000313" key="1">
    <source>
        <dbReference type="EMBL" id="SFC95165.1"/>
    </source>
</evidence>
<reference evidence="1 2" key="1">
    <citation type="submission" date="2016-10" db="EMBL/GenBank/DDBJ databases">
        <authorList>
            <person name="de Groot N.N."/>
        </authorList>
    </citation>
    <scope>NUCLEOTIDE SEQUENCE [LARGE SCALE GENOMIC DNA]</scope>
    <source>
        <strain evidence="1 2">DSM 6793</strain>
    </source>
</reference>
<organism evidence="1 2">
    <name type="scientific">Flexibacter flexilis DSM 6793</name>
    <dbReference type="NCBI Taxonomy" id="927664"/>
    <lineage>
        <taxon>Bacteria</taxon>
        <taxon>Pseudomonadati</taxon>
        <taxon>Bacteroidota</taxon>
        <taxon>Cytophagia</taxon>
        <taxon>Cytophagales</taxon>
        <taxon>Flexibacteraceae</taxon>
        <taxon>Flexibacter</taxon>
    </lineage>
</organism>
<evidence type="ECO:0000313" key="2">
    <source>
        <dbReference type="Proteomes" id="UP000199514"/>
    </source>
</evidence>
<name>A0A1I1NCG6_9BACT</name>
<gene>
    <name evidence="1" type="ORF">SAMN05421780_1147</name>
</gene>